<comment type="pathway">
    <text evidence="2 7 8">Pyrimidine metabolism; UMP biosynthesis via de novo pathway; UMP from orotate: step 2/2.</text>
</comment>
<feature type="binding site" evidence="7">
    <location>
        <position position="182"/>
    </location>
    <ligand>
        <name>substrate</name>
    </ligand>
</feature>
<dbReference type="SMART" id="SM00934">
    <property type="entry name" value="OMPdecase"/>
    <property type="match status" value="1"/>
</dbReference>
<sequence>MKVLKPVYFALDFSSGREALDFLTLHHLEGVPVKVGMELFYKEGAPFIAELKRRNHAVFLDLKLHDIPETVRRAMKNLAGLGVDIVTIHASGGSHMIEAARKGLSEGADGKTPLLFAVTVLTSMDERAMSREWKVEESTKDMVLHYSLLAAEHGADGVVCSVHEASLVKKESGLLTLTPGIRLPGGPVHDQKRTATPVKAAMEGSDAIVVGRPIRNSGEPEDTYQTIKGEFLHGKKSVDS</sequence>
<feature type="binding site" evidence="7">
    <location>
        <position position="34"/>
    </location>
    <ligand>
        <name>substrate</name>
    </ligand>
</feature>
<evidence type="ECO:0000313" key="11">
    <source>
        <dbReference type="Proteomes" id="UP000663970"/>
    </source>
</evidence>
<evidence type="ECO:0000256" key="7">
    <source>
        <dbReference type="HAMAP-Rule" id="MF_01200"/>
    </source>
</evidence>
<proteinExistence type="inferred from homology"/>
<dbReference type="Pfam" id="PF00215">
    <property type="entry name" value="OMPdecase"/>
    <property type="match status" value="1"/>
</dbReference>
<evidence type="ECO:0000256" key="8">
    <source>
        <dbReference type="RuleBase" id="RU000512"/>
    </source>
</evidence>
<name>A0ABS3DSP7_9BACI</name>
<dbReference type="Gene3D" id="3.20.20.70">
    <property type="entry name" value="Aldolase class I"/>
    <property type="match status" value="1"/>
</dbReference>
<feature type="binding site" evidence="7">
    <location>
        <position position="211"/>
    </location>
    <ligand>
        <name>substrate</name>
    </ligand>
</feature>
<dbReference type="InterPro" id="IPR013785">
    <property type="entry name" value="Aldolase_TIM"/>
</dbReference>
<keyword evidence="4 7" id="KW-0665">Pyrimidine biosynthesis</keyword>
<dbReference type="RefSeq" id="WP_027954136.1">
    <property type="nucleotide sequence ID" value="NZ_JAEKJY010000001.1"/>
</dbReference>
<reference evidence="10 11" key="1">
    <citation type="submission" date="2020-12" db="EMBL/GenBank/DDBJ databases">
        <title>Oil enriched cultivation method for isolating marine PHA-producing bacteria.</title>
        <authorList>
            <person name="Zheng W."/>
            <person name="Yu S."/>
            <person name="Huang Y."/>
        </authorList>
    </citation>
    <scope>NUCLEOTIDE SEQUENCE [LARGE SCALE GENOMIC DNA]</scope>
    <source>
        <strain evidence="10 11">SY-2-6</strain>
    </source>
</reference>
<feature type="domain" description="Orotidine 5'-phosphate decarboxylase" evidence="9">
    <location>
        <begin position="6"/>
        <end position="227"/>
    </location>
</feature>
<feature type="binding site" evidence="7">
    <location>
        <position position="191"/>
    </location>
    <ligand>
        <name>substrate</name>
    </ligand>
</feature>
<feature type="binding site" evidence="7">
    <location>
        <position position="12"/>
    </location>
    <ligand>
        <name>substrate</name>
    </ligand>
</feature>
<keyword evidence="3 7" id="KW-0210">Decarboxylase</keyword>
<dbReference type="InterPro" id="IPR001754">
    <property type="entry name" value="OMPdeCOase_dom"/>
</dbReference>
<dbReference type="InterPro" id="IPR047596">
    <property type="entry name" value="OMPdecase_bac"/>
</dbReference>
<evidence type="ECO:0000313" key="10">
    <source>
        <dbReference type="EMBL" id="MBN8234378.1"/>
    </source>
</evidence>
<evidence type="ECO:0000256" key="1">
    <source>
        <dbReference type="ARBA" id="ARBA00002356"/>
    </source>
</evidence>
<comment type="similarity">
    <text evidence="7">Belongs to the OMP decarboxylase family. Type 1 subfamily.</text>
</comment>
<evidence type="ECO:0000256" key="2">
    <source>
        <dbReference type="ARBA" id="ARBA00004861"/>
    </source>
</evidence>
<feature type="binding site" evidence="7">
    <location>
        <position position="212"/>
    </location>
    <ligand>
        <name>substrate</name>
    </ligand>
</feature>
<dbReference type="InterPro" id="IPR014732">
    <property type="entry name" value="OMPdecase"/>
</dbReference>
<comment type="subunit">
    <text evidence="7">Homodimer.</text>
</comment>
<dbReference type="PANTHER" id="PTHR32119:SF2">
    <property type="entry name" value="OROTIDINE 5'-PHOSPHATE DECARBOXYLASE"/>
    <property type="match status" value="1"/>
</dbReference>
<accession>A0ABS3DSP7</accession>
<protein>
    <recommendedName>
        <fullName evidence="7">Orotidine 5'-phosphate decarboxylase</fullName>
        <ecNumber evidence="7">4.1.1.23</ecNumber>
    </recommendedName>
    <alternativeName>
        <fullName evidence="7">OMP decarboxylase</fullName>
        <shortName evidence="7">OMPDCase</shortName>
        <shortName evidence="7">OMPdecase</shortName>
    </alternativeName>
</protein>
<keyword evidence="11" id="KW-1185">Reference proteome</keyword>
<feature type="binding site" evidence="7">
    <location>
        <position position="122"/>
    </location>
    <ligand>
        <name>substrate</name>
    </ligand>
</feature>
<dbReference type="InterPro" id="IPR011060">
    <property type="entry name" value="RibuloseP-bd_barrel"/>
</dbReference>
<evidence type="ECO:0000259" key="9">
    <source>
        <dbReference type="SMART" id="SM00934"/>
    </source>
</evidence>
<dbReference type="NCBIfam" id="NF001273">
    <property type="entry name" value="PRK00230.1"/>
    <property type="match status" value="1"/>
</dbReference>
<evidence type="ECO:0000256" key="3">
    <source>
        <dbReference type="ARBA" id="ARBA00022793"/>
    </source>
</evidence>
<dbReference type="EC" id="4.1.1.23" evidence="7"/>
<gene>
    <name evidence="7 10" type="primary">pyrF</name>
    <name evidence="10" type="ORF">JF544_03920</name>
</gene>
<organism evidence="10 11">
    <name type="scientific">Halobacillus kuroshimensis</name>
    <dbReference type="NCBI Taxonomy" id="302481"/>
    <lineage>
        <taxon>Bacteria</taxon>
        <taxon>Bacillati</taxon>
        <taxon>Bacillota</taxon>
        <taxon>Bacilli</taxon>
        <taxon>Bacillales</taxon>
        <taxon>Bacillaceae</taxon>
        <taxon>Halobacillus</taxon>
    </lineage>
</organism>
<comment type="catalytic activity">
    <reaction evidence="6 7 8">
        <text>orotidine 5'-phosphate + H(+) = UMP + CO2</text>
        <dbReference type="Rhea" id="RHEA:11596"/>
        <dbReference type="ChEBI" id="CHEBI:15378"/>
        <dbReference type="ChEBI" id="CHEBI:16526"/>
        <dbReference type="ChEBI" id="CHEBI:57538"/>
        <dbReference type="ChEBI" id="CHEBI:57865"/>
        <dbReference type="EC" id="4.1.1.23"/>
    </reaction>
</comment>
<dbReference type="PANTHER" id="PTHR32119">
    <property type="entry name" value="OROTIDINE 5'-PHOSPHATE DECARBOXYLASE"/>
    <property type="match status" value="1"/>
</dbReference>
<dbReference type="EMBL" id="JAEKJY010000001">
    <property type="protein sequence ID" value="MBN8234378.1"/>
    <property type="molecule type" value="Genomic_DNA"/>
</dbReference>
<evidence type="ECO:0000256" key="6">
    <source>
        <dbReference type="ARBA" id="ARBA00049157"/>
    </source>
</evidence>
<dbReference type="InterPro" id="IPR018089">
    <property type="entry name" value="OMPdecase_AS"/>
</dbReference>
<dbReference type="HAMAP" id="MF_01200_B">
    <property type="entry name" value="OMPdecase_type1_B"/>
    <property type="match status" value="1"/>
</dbReference>
<dbReference type="PROSITE" id="PS00156">
    <property type="entry name" value="OMPDECASE"/>
    <property type="match status" value="1"/>
</dbReference>
<dbReference type="GO" id="GO:0004590">
    <property type="term" value="F:orotidine-5'-phosphate decarboxylase activity"/>
    <property type="evidence" value="ECO:0007669"/>
    <property type="project" value="UniProtKB-EC"/>
</dbReference>
<dbReference type="NCBIfam" id="TIGR01740">
    <property type="entry name" value="pyrF"/>
    <property type="match status" value="1"/>
</dbReference>
<dbReference type="CDD" id="cd04725">
    <property type="entry name" value="OMP_decarboxylase_like"/>
    <property type="match status" value="1"/>
</dbReference>
<evidence type="ECO:0000256" key="4">
    <source>
        <dbReference type="ARBA" id="ARBA00022975"/>
    </source>
</evidence>
<comment type="caution">
    <text evidence="10">The sequence shown here is derived from an EMBL/GenBank/DDBJ whole genome shotgun (WGS) entry which is preliminary data.</text>
</comment>
<evidence type="ECO:0000256" key="5">
    <source>
        <dbReference type="ARBA" id="ARBA00023239"/>
    </source>
</evidence>
<dbReference type="SUPFAM" id="SSF51366">
    <property type="entry name" value="Ribulose-phoshate binding barrel"/>
    <property type="match status" value="1"/>
</dbReference>
<keyword evidence="5 7" id="KW-0456">Lyase</keyword>
<comment type="function">
    <text evidence="1 7">Catalyzes the decarboxylation of orotidine 5'-monophosphate (OMP) to uridine 5'-monophosphate (UMP).</text>
</comment>
<feature type="active site" description="Proton donor" evidence="7">
    <location>
        <position position="63"/>
    </location>
</feature>
<feature type="binding site" evidence="7">
    <location>
        <begin position="61"/>
        <end position="70"/>
    </location>
    <ligand>
        <name>substrate</name>
    </ligand>
</feature>
<dbReference type="Proteomes" id="UP000663970">
    <property type="component" value="Unassembled WGS sequence"/>
</dbReference>